<dbReference type="PANTHER" id="PTHR46268:SF15">
    <property type="entry name" value="UNIVERSAL STRESS PROTEIN HP_0031"/>
    <property type="match status" value="1"/>
</dbReference>
<gene>
    <name evidence="3" type="ORF">HNQ75_003263</name>
</gene>
<evidence type="ECO:0000313" key="3">
    <source>
        <dbReference type="EMBL" id="MBB6181276.1"/>
    </source>
</evidence>
<dbReference type="Pfam" id="PF00582">
    <property type="entry name" value="Usp"/>
    <property type="match status" value="1"/>
</dbReference>
<dbReference type="Gene3D" id="3.40.50.12370">
    <property type="match status" value="1"/>
</dbReference>
<dbReference type="InterPro" id="IPR006016">
    <property type="entry name" value="UspA"/>
</dbReference>
<proteinExistence type="inferred from homology"/>
<evidence type="ECO:0000313" key="4">
    <source>
        <dbReference type="Proteomes" id="UP000535501"/>
    </source>
</evidence>
<reference evidence="3 4" key="1">
    <citation type="submission" date="2020-08" db="EMBL/GenBank/DDBJ databases">
        <title>Genomic Encyclopedia of Type Strains, Phase IV (KMG-IV): sequencing the most valuable type-strain genomes for metagenomic binning, comparative biology and taxonomic classification.</title>
        <authorList>
            <person name="Goeker M."/>
        </authorList>
    </citation>
    <scope>NUCLEOTIDE SEQUENCE [LARGE SCALE GENOMIC DNA]</scope>
    <source>
        <strain evidence="3 4">DSM 102134</strain>
    </source>
</reference>
<accession>A0A7W9Z164</accession>
<comment type="similarity">
    <text evidence="1">Belongs to the universal stress protein A family.</text>
</comment>
<dbReference type="InterPro" id="IPR006015">
    <property type="entry name" value="Universal_stress_UspA"/>
</dbReference>
<dbReference type="PANTHER" id="PTHR46268">
    <property type="entry name" value="STRESS RESPONSE PROTEIN NHAX"/>
    <property type="match status" value="1"/>
</dbReference>
<evidence type="ECO:0000259" key="2">
    <source>
        <dbReference type="Pfam" id="PF00582"/>
    </source>
</evidence>
<name>A0A7W9Z164_9HYPH</name>
<protein>
    <submittedName>
        <fullName evidence="3">Nucleotide-binding universal stress UspA family protein</fullName>
    </submittedName>
</protein>
<comment type="caution">
    <text evidence="3">The sequence shown here is derived from an EMBL/GenBank/DDBJ whole genome shotgun (WGS) entry which is preliminary data.</text>
</comment>
<dbReference type="PRINTS" id="PR01438">
    <property type="entry name" value="UNVRSLSTRESS"/>
</dbReference>
<dbReference type="RefSeq" id="WP_077548888.1">
    <property type="nucleotide sequence ID" value="NZ_JACHEJ010000009.1"/>
</dbReference>
<dbReference type="EMBL" id="JACHEJ010000009">
    <property type="protein sequence ID" value="MBB6181276.1"/>
    <property type="molecule type" value="Genomic_DNA"/>
</dbReference>
<dbReference type="Proteomes" id="UP000535501">
    <property type="component" value="Unassembled WGS sequence"/>
</dbReference>
<dbReference type="AlphaFoldDB" id="A0A7W9Z164"/>
<evidence type="ECO:0000256" key="1">
    <source>
        <dbReference type="ARBA" id="ARBA00008791"/>
    </source>
</evidence>
<dbReference type="SUPFAM" id="SSF52402">
    <property type="entry name" value="Adenine nucleotide alpha hydrolases-like"/>
    <property type="match status" value="2"/>
</dbReference>
<dbReference type="CDD" id="cd00293">
    <property type="entry name" value="USP-like"/>
    <property type="match status" value="1"/>
</dbReference>
<feature type="domain" description="UspA" evidence="2">
    <location>
        <begin position="192"/>
        <end position="272"/>
    </location>
</feature>
<sequence>MATMTILSILGSEQASEDLSSAIQVATEVGAHLVVLAAGIAEPPTVGDYPVGIGWIERREETSRQLEAVRSRAVQQCQSSGLTHEVAIAFAEKAPLDDMLFQKALHSDLAVIARGVSGLADLRRVVVDAVIFHAGRPLLLASDKGTVTLKPKRVLLAWDSKPGAAHAATAAMKMLVDADQVNLAIVDPEARDGEEPGADAVAYLARHGVKVVVDQLASDGRPVETLLQQHASEIQADLMVMGAYGHSRMRQWIFGGVTASVLQGAKLPVFMAH</sequence>
<organism evidence="3 4">
    <name type="scientific">Pseudorhizobium flavum</name>
    <dbReference type="NCBI Taxonomy" id="1335061"/>
    <lineage>
        <taxon>Bacteria</taxon>
        <taxon>Pseudomonadati</taxon>
        <taxon>Pseudomonadota</taxon>
        <taxon>Alphaproteobacteria</taxon>
        <taxon>Hyphomicrobiales</taxon>
        <taxon>Rhizobiaceae</taxon>
        <taxon>Rhizobium/Agrobacterium group</taxon>
        <taxon>Pseudorhizobium</taxon>
    </lineage>
</organism>
<keyword evidence="4" id="KW-1185">Reference proteome</keyword>